<sequence length="420" mass="46954">MSCELNLKISGLKCNSCVNKLKSAVQPIDGIDNISVDLTTGNTRIAFNSRVIDENRILDVVNNDSQLKITCEVLGTTVRTSSKNCRRNQMNNKNDSMNDRKAKRALLLSHEPHDGPVKCYLRIRGMTCASCVAGIEKHLMSGKFPGIKSALVALMAQKGEFEYNPKLITPAKIADIVSDMGYDVTVLETQTAQSLHDIKLHILGVDSATDMTLIEKEIQRQIGVREVETTFDTQRVKVIYDPQVVGPRDIIKCIEALQRGFTAYPVSESAGSSADDAMLEEIRKWRNSFLFSLLFGVPTMFVMLFFMYAMPAIQGSHEYMCCLISGLSLENLILFVLSTPVQFIGGRHFYVQAYKALSHKTANMDVLIMLATTIAYFYSLGILLYYMIRGFNASPLTFFDTPPMLLVFISLGRWLECKAK</sequence>
<dbReference type="Proteomes" id="UP000759131">
    <property type="component" value="Unassembled WGS sequence"/>
</dbReference>
<feature type="domain" description="HMA" evidence="5">
    <location>
        <begin position="117"/>
        <end position="185"/>
    </location>
</feature>
<dbReference type="InterPro" id="IPR017969">
    <property type="entry name" value="Heavy-metal-associated_CS"/>
</dbReference>
<dbReference type="PANTHER" id="PTHR46594">
    <property type="entry name" value="P-TYPE CATION-TRANSPORTING ATPASE"/>
    <property type="match status" value="1"/>
</dbReference>
<dbReference type="AlphaFoldDB" id="A0A7R9KWQ2"/>
<evidence type="ECO:0000256" key="2">
    <source>
        <dbReference type="ARBA" id="ARBA00022796"/>
    </source>
</evidence>
<reference evidence="6" key="1">
    <citation type="submission" date="2020-11" db="EMBL/GenBank/DDBJ databases">
        <authorList>
            <person name="Tran Van P."/>
        </authorList>
    </citation>
    <scope>NUCLEOTIDE SEQUENCE</scope>
</reference>
<dbReference type="CDD" id="cd00371">
    <property type="entry name" value="HMA"/>
    <property type="match status" value="3"/>
</dbReference>
<feature type="transmembrane region" description="Helical" evidence="4">
    <location>
        <begin position="288"/>
        <end position="311"/>
    </location>
</feature>
<dbReference type="Pfam" id="PF00403">
    <property type="entry name" value="HMA"/>
    <property type="match status" value="2"/>
</dbReference>
<keyword evidence="4" id="KW-0472">Membrane</keyword>
<name>A0A7R9KWQ2_9ACAR</name>
<dbReference type="EMBL" id="OC862917">
    <property type="protein sequence ID" value="CAD7630632.1"/>
    <property type="molecule type" value="Genomic_DNA"/>
</dbReference>
<feature type="transmembrane region" description="Helical" evidence="4">
    <location>
        <begin position="366"/>
        <end position="388"/>
    </location>
</feature>
<dbReference type="EMBL" id="CAJPIZ010008342">
    <property type="protein sequence ID" value="CAG2111062.1"/>
    <property type="molecule type" value="Genomic_DNA"/>
</dbReference>
<dbReference type="SUPFAM" id="SSF55008">
    <property type="entry name" value="HMA, heavy metal-associated domain"/>
    <property type="match status" value="3"/>
</dbReference>
<keyword evidence="2" id="KW-0187">Copper transport</keyword>
<keyword evidence="4" id="KW-0812">Transmembrane</keyword>
<keyword evidence="7" id="KW-1185">Reference proteome</keyword>
<dbReference type="PROSITE" id="PS50846">
    <property type="entry name" value="HMA_2"/>
    <property type="match status" value="3"/>
</dbReference>
<dbReference type="Gene3D" id="3.30.70.100">
    <property type="match status" value="3"/>
</dbReference>
<dbReference type="InterPro" id="IPR036163">
    <property type="entry name" value="HMA_dom_sf"/>
</dbReference>
<dbReference type="FunFam" id="3.30.70.100:FF:000001">
    <property type="entry name" value="ATPase copper transporting beta"/>
    <property type="match status" value="1"/>
</dbReference>
<evidence type="ECO:0000259" key="5">
    <source>
        <dbReference type="PROSITE" id="PS50846"/>
    </source>
</evidence>
<keyword evidence="3" id="KW-0186">Copper</keyword>
<protein>
    <recommendedName>
        <fullName evidence="5">HMA domain-containing protein</fullName>
    </recommendedName>
</protein>
<keyword evidence="2" id="KW-0406">Ion transport</keyword>
<proteinExistence type="predicted"/>
<dbReference type="InterPro" id="IPR006121">
    <property type="entry name" value="HMA_dom"/>
</dbReference>
<dbReference type="PROSITE" id="PS01047">
    <property type="entry name" value="HMA_1"/>
    <property type="match status" value="2"/>
</dbReference>
<evidence type="ECO:0000313" key="6">
    <source>
        <dbReference type="EMBL" id="CAD7630632.1"/>
    </source>
</evidence>
<accession>A0A7R9KWQ2</accession>
<evidence type="ECO:0000256" key="1">
    <source>
        <dbReference type="ARBA" id="ARBA00022723"/>
    </source>
</evidence>
<evidence type="ECO:0000256" key="3">
    <source>
        <dbReference type="ARBA" id="ARBA00023008"/>
    </source>
</evidence>
<feature type="transmembrane region" description="Helical" evidence="4">
    <location>
        <begin position="323"/>
        <end position="345"/>
    </location>
</feature>
<keyword evidence="2" id="KW-0813">Transport</keyword>
<gene>
    <name evidence="6" type="ORF">OSB1V03_LOCUS11044</name>
</gene>
<organism evidence="6">
    <name type="scientific">Medioppia subpectinata</name>
    <dbReference type="NCBI Taxonomy" id="1979941"/>
    <lineage>
        <taxon>Eukaryota</taxon>
        <taxon>Metazoa</taxon>
        <taxon>Ecdysozoa</taxon>
        <taxon>Arthropoda</taxon>
        <taxon>Chelicerata</taxon>
        <taxon>Arachnida</taxon>
        <taxon>Acari</taxon>
        <taxon>Acariformes</taxon>
        <taxon>Sarcoptiformes</taxon>
        <taxon>Oribatida</taxon>
        <taxon>Brachypylina</taxon>
        <taxon>Oppioidea</taxon>
        <taxon>Oppiidae</taxon>
        <taxon>Medioppia</taxon>
    </lineage>
</organism>
<feature type="domain" description="HMA" evidence="5">
    <location>
        <begin position="196"/>
        <end position="262"/>
    </location>
</feature>
<dbReference type="OrthoDB" id="432719at2759"/>
<keyword evidence="1" id="KW-0479">Metal-binding</keyword>
<dbReference type="NCBIfam" id="TIGR00003">
    <property type="entry name" value="copper ion binding protein"/>
    <property type="match status" value="1"/>
</dbReference>
<dbReference type="InterPro" id="IPR006122">
    <property type="entry name" value="HMA_Cu_ion-bd"/>
</dbReference>
<dbReference type="GO" id="GO:0006825">
    <property type="term" value="P:copper ion transport"/>
    <property type="evidence" value="ECO:0007669"/>
    <property type="project" value="UniProtKB-KW"/>
</dbReference>
<feature type="transmembrane region" description="Helical" evidence="4">
    <location>
        <begin position="394"/>
        <end position="415"/>
    </location>
</feature>
<evidence type="ECO:0000313" key="7">
    <source>
        <dbReference type="Proteomes" id="UP000759131"/>
    </source>
</evidence>
<feature type="non-terminal residue" evidence="6">
    <location>
        <position position="420"/>
    </location>
</feature>
<dbReference type="PANTHER" id="PTHR46594:SF4">
    <property type="entry name" value="P-TYPE CATION-TRANSPORTING ATPASE"/>
    <property type="match status" value="1"/>
</dbReference>
<feature type="domain" description="HMA" evidence="5">
    <location>
        <begin position="3"/>
        <end position="69"/>
    </location>
</feature>
<keyword evidence="4" id="KW-1133">Transmembrane helix</keyword>
<evidence type="ECO:0000256" key="4">
    <source>
        <dbReference type="SAM" id="Phobius"/>
    </source>
</evidence>
<dbReference type="GO" id="GO:0005507">
    <property type="term" value="F:copper ion binding"/>
    <property type="evidence" value="ECO:0007669"/>
    <property type="project" value="InterPro"/>
</dbReference>
<dbReference type="PRINTS" id="PR00942">
    <property type="entry name" value="CUATPASEI"/>
</dbReference>